<feature type="region of interest" description="Disordered" evidence="1">
    <location>
        <begin position="254"/>
        <end position="278"/>
    </location>
</feature>
<dbReference type="Proteomes" id="UP001597213">
    <property type="component" value="Unassembled WGS sequence"/>
</dbReference>
<reference evidence="4" key="1">
    <citation type="journal article" date="2019" name="Int. J. Syst. Evol. Microbiol.">
        <title>The Global Catalogue of Microorganisms (GCM) 10K type strain sequencing project: providing services to taxonomists for standard genome sequencing and annotation.</title>
        <authorList>
            <consortium name="The Broad Institute Genomics Platform"/>
            <consortium name="The Broad Institute Genome Sequencing Center for Infectious Disease"/>
            <person name="Wu L."/>
            <person name="Ma J."/>
        </authorList>
    </citation>
    <scope>NUCLEOTIDE SEQUENCE [LARGE SCALE GENOMIC DNA]</scope>
    <source>
        <strain evidence="4">CCUG 56029</strain>
    </source>
</reference>
<evidence type="ECO:0000313" key="3">
    <source>
        <dbReference type="EMBL" id="MFD1882476.1"/>
    </source>
</evidence>
<protein>
    <submittedName>
        <fullName evidence="3">RodZ domain-containing protein</fullName>
    </submittedName>
</protein>
<dbReference type="InterPro" id="IPR050400">
    <property type="entry name" value="Bact_Cytoskel_RodZ"/>
</dbReference>
<dbReference type="RefSeq" id="WP_379143123.1">
    <property type="nucleotide sequence ID" value="NZ_JBHUEN010000034.1"/>
</dbReference>
<evidence type="ECO:0000259" key="2">
    <source>
        <dbReference type="Pfam" id="PF13464"/>
    </source>
</evidence>
<dbReference type="Gene3D" id="1.10.260.40">
    <property type="entry name" value="lambda repressor-like DNA-binding domains"/>
    <property type="match status" value="1"/>
</dbReference>
<comment type="caution">
    <text evidence="3">The sequence shown here is derived from an EMBL/GenBank/DDBJ whole genome shotgun (WGS) entry which is preliminary data.</text>
</comment>
<dbReference type="EMBL" id="JBHUEN010000034">
    <property type="protein sequence ID" value="MFD1882476.1"/>
    <property type="molecule type" value="Genomic_DNA"/>
</dbReference>
<feature type="domain" description="Cytoskeleton protein RodZ-like C-terminal" evidence="2">
    <location>
        <begin position="310"/>
        <end position="380"/>
    </location>
</feature>
<dbReference type="Pfam" id="PF13413">
    <property type="entry name" value="HTH_25"/>
    <property type="match status" value="1"/>
</dbReference>
<dbReference type="Pfam" id="PF13464">
    <property type="entry name" value="RodZ_C"/>
    <property type="match status" value="1"/>
</dbReference>
<gene>
    <name evidence="3" type="ORF">ACFSCT_12200</name>
</gene>
<sequence length="430" mass="45364">MNERRENTPADYDQPSALPGFDDYTMRLGDLMRGERATLGKSLLDVQRELRIRASYVAAIENCDITAFDTPSFISGYVRSYSRYLGLDPDATFARFCVESGFQPVHGMAAAASGPKPQRRPSDPAEALANPRALFIPQPESFWSSVEPRAVGSVLVLVTVLAGLAYGGWSVLQQIQQVNVTPGEHGPGAIAALDPVESAAHAAQGDGAEDVALNLPTPEVQDRIFRPATLEVPVLVARDGPISAIDPGLRRALEQAQASTAAQPGAPENPAGSPAVPTARQLAMGYGPQLPQTAPGAVRTIAPDAAVVELLAVRPAWVRVTSADGTVLLEKTMDKGERFVMPKLEKPPVLRAGNSGAVYFAVNGQTYGPAAPGAQVVKNIEMSPVNLSAKFAIADLSKDADLAEMVSLASVDPNAVSPETTNRPDVSSVE</sequence>
<evidence type="ECO:0000256" key="1">
    <source>
        <dbReference type="SAM" id="MobiDB-lite"/>
    </source>
</evidence>
<dbReference type="InterPro" id="IPR010982">
    <property type="entry name" value="Lambda_DNA-bd_dom_sf"/>
</dbReference>
<dbReference type="PANTHER" id="PTHR34475:SF1">
    <property type="entry name" value="CYTOSKELETON PROTEIN RODZ"/>
    <property type="match status" value="1"/>
</dbReference>
<keyword evidence="4" id="KW-1185">Reference proteome</keyword>
<organism evidence="3 4">
    <name type="scientific">Paracoccus pacificus</name>
    <dbReference type="NCBI Taxonomy" id="1463598"/>
    <lineage>
        <taxon>Bacteria</taxon>
        <taxon>Pseudomonadati</taxon>
        <taxon>Pseudomonadota</taxon>
        <taxon>Alphaproteobacteria</taxon>
        <taxon>Rhodobacterales</taxon>
        <taxon>Paracoccaceae</taxon>
        <taxon>Paracoccus</taxon>
    </lineage>
</organism>
<dbReference type="PANTHER" id="PTHR34475">
    <property type="match status" value="1"/>
</dbReference>
<dbReference type="InterPro" id="IPR025194">
    <property type="entry name" value="RodZ-like_C"/>
</dbReference>
<accession>A0ABW4R885</accession>
<name>A0ABW4R885_9RHOB</name>
<proteinExistence type="predicted"/>
<evidence type="ECO:0000313" key="4">
    <source>
        <dbReference type="Proteomes" id="UP001597213"/>
    </source>
</evidence>